<dbReference type="EMBL" id="JACSEA010000002">
    <property type="protein sequence ID" value="KAF7407666.1"/>
    <property type="molecule type" value="Genomic_DNA"/>
</dbReference>
<organism evidence="1 2">
    <name type="scientific">Vespula vulgaris</name>
    <name type="common">Yellow jacket</name>
    <name type="synonym">Wasp</name>
    <dbReference type="NCBI Taxonomy" id="7454"/>
    <lineage>
        <taxon>Eukaryota</taxon>
        <taxon>Metazoa</taxon>
        <taxon>Ecdysozoa</taxon>
        <taxon>Arthropoda</taxon>
        <taxon>Hexapoda</taxon>
        <taxon>Insecta</taxon>
        <taxon>Pterygota</taxon>
        <taxon>Neoptera</taxon>
        <taxon>Endopterygota</taxon>
        <taxon>Hymenoptera</taxon>
        <taxon>Apocrita</taxon>
        <taxon>Aculeata</taxon>
        <taxon>Vespoidea</taxon>
        <taxon>Vespidae</taxon>
        <taxon>Vespinae</taxon>
        <taxon>Vespula</taxon>
    </lineage>
</organism>
<protein>
    <submittedName>
        <fullName evidence="1">Uncharacterized protein</fullName>
    </submittedName>
</protein>
<reference evidence="1" key="1">
    <citation type="journal article" date="2020" name="G3 (Bethesda)">
        <title>High-Quality Assemblies for Three Invasive Social Wasps from the &lt;i&gt;Vespula&lt;/i&gt; Genus.</title>
        <authorList>
            <person name="Harrop T.W.R."/>
            <person name="Guhlin J."/>
            <person name="McLaughlin G.M."/>
            <person name="Permina E."/>
            <person name="Stockwell P."/>
            <person name="Gilligan J."/>
            <person name="Le Lec M.F."/>
            <person name="Gruber M.A.M."/>
            <person name="Quinn O."/>
            <person name="Lovegrove M."/>
            <person name="Duncan E.J."/>
            <person name="Remnant E.J."/>
            <person name="Van Eeckhoven J."/>
            <person name="Graham B."/>
            <person name="Knapp R.A."/>
            <person name="Langford K.W."/>
            <person name="Kronenberg Z."/>
            <person name="Press M.O."/>
            <person name="Eacker S.M."/>
            <person name="Wilson-Rankin E.E."/>
            <person name="Purcell J."/>
            <person name="Lester P.J."/>
            <person name="Dearden P.K."/>
        </authorList>
    </citation>
    <scope>NUCLEOTIDE SEQUENCE</scope>
    <source>
        <strain evidence="1">Marl-1</strain>
    </source>
</reference>
<evidence type="ECO:0000313" key="2">
    <source>
        <dbReference type="Proteomes" id="UP000614350"/>
    </source>
</evidence>
<dbReference type="Proteomes" id="UP000614350">
    <property type="component" value="Unassembled WGS sequence"/>
</dbReference>
<proteinExistence type="predicted"/>
<sequence length="83" mass="9602">MAPERSESVSKKDLFGENYLTGRSIFPCYGILPKRKVVTTKKKVTWYAIVDLRFGTLYARKVKREKVRHNGSQFFWEGGILSS</sequence>
<comment type="caution">
    <text evidence="1">The sequence shown here is derived from an EMBL/GenBank/DDBJ whole genome shotgun (WGS) entry which is preliminary data.</text>
</comment>
<dbReference type="AlphaFoldDB" id="A0A834KKQ1"/>
<gene>
    <name evidence="1" type="ORF">HZH66_002203</name>
</gene>
<accession>A0A834KKQ1</accession>
<evidence type="ECO:0000313" key="1">
    <source>
        <dbReference type="EMBL" id="KAF7407666.1"/>
    </source>
</evidence>
<keyword evidence="2" id="KW-1185">Reference proteome</keyword>
<name>A0A834KKQ1_VESVU</name>